<evidence type="ECO:0000313" key="1">
    <source>
        <dbReference type="EMBL" id="QDY66650.1"/>
    </source>
</evidence>
<keyword evidence="2" id="KW-1185">Reference proteome</keyword>
<reference evidence="1 2" key="1">
    <citation type="submission" date="2019-07" db="EMBL/GenBank/DDBJ databases">
        <title>Complete Genome Sequence of drought tolerant Plant Growth-Promoting Rhizobacterium Glutamicibacter halophytocola DR408.</title>
        <authorList>
            <person name="Nishu S.D."/>
            <person name="Lee T.K."/>
        </authorList>
    </citation>
    <scope>NUCLEOTIDE SEQUENCE [LARGE SCALE GENOMIC DNA]</scope>
    <source>
        <strain evidence="1 2">DR408</strain>
    </source>
</reference>
<dbReference type="RefSeq" id="WP_146276795.1">
    <property type="nucleotide sequence ID" value="NZ_CP042260.1"/>
</dbReference>
<proteinExistence type="predicted"/>
<accession>A0ABX5YAH1</accession>
<dbReference type="Proteomes" id="UP000320717">
    <property type="component" value="Chromosome"/>
</dbReference>
<evidence type="ECO:0008006" key="3">
    <source>
        <dbReference type="Google" id="ProtNLM"/>
    </source>
</evidence>
<gene>
    <name evidence="1" type="ORF">FQA45_10125</name>
</gene>
<organism evidence="1 2">
    <name type="scientific">Glutamicibacter halophytocola</name>
    <dbReference type="NCBI Taxonomy" id="1933880"/>
    <lineage>
        <taxon>Bacteria</taxon>
        <taxon>Bacillati</taxon>
        <taxon>Actinomycetota</taxon>
        <taxon>Actinomycetes</taxon>
        <taxon>Micrococcales</taxon>
        <taxon>Micrococcaceae</taxon>
        <taxon>Glutamicibacter</taxon>
    </lineage>
</organism>
<dbReference type="EMBL" id="CP042260">
    <property type="protein sequence ID" value="QDY66650.1"/>
    <property type="molecule type" value="Genomic_DNA"/>
</dbReference>
<evidence type="ECO:0000313" key="2">
    <source>
        <dbReference type="Proteomes" id="UP000320717"/>
    </source>
</evidence>
<protein>
    <recommendedName>
        <fullName evidence="3">Abi family protein</fullName>
    </recommendedName>
</protein>
<name>A0ABX5YAH1_9MICC</name>
<sequence>MATAKNDMELAQALYVWDRDVSTALLADVALLEVALRNALNKQLVLAFGPDWYRQDIGLDDRTRNALALAWKKLPHGKRTLDDLVSRLMFGFWRDLLSAVGYLGREPQRFQCDYEKLWRSALHLAFPGGKAIATAEGGRFTRTWTLEIVSLVHATRNRAAHHEPFITDFPLPGQHSRVTVEHAYSASLKLAGLLDRDLAIALASLSSVPSVLSVRPVPSGALSATADLDPESNSRHIE</sequence>